<dbReference type="PROSITE" id="PS50975">
    <property type="entry name" value="ATP_GRASP"/>
    <property type="match status" value="1"/>
</dbReference>
<dbReference type="Proteomes" id="UP000427906">
    <property type="component" value="Chromosome"/>
</dbReference>
<dbReference type="InterPro" id="IPR051538">
    <property type="entry name" value="Acyl-CoA_Synth/Transferase"/>
</dbReference>
<dbReference type="FunFam" id="3.30.1490.20:FF:000020">
    <property type="entry name" value="Protein lysine acetyltransferase"/>
    <property type="match status" value="1"/>
</dbReference>
<dbReference type="InterPro" id="IPR003781">
    <property type="entry name" value="CoA-bd"/>
</dbReference>
<keyword evidence="3 5" id="KW-0067">ATP-binding</keyword>
<evidence type="ECO:0000256" key="3">
    <source>
        <dbReference type="ARBA" id="ARBA00022840"/>
    </source>
</evidence>
<comment type="similarity">
    <text evidence="4">In the N-terminal section; belongs to the acetate CoA ligase alpha subunit family.</text>
</comment>
<dbReference type="OrthoDB" id="9791027at2"/>
<dbReference type="InterPro" id="IPR011761">
    <property type="entry name" value="ATP-grasp"/>
</dbReference>
<dbReference type="InterPro" id="IPR016102">
    <property type="entry name" value="Succinyl-CoA_synth-like"/>
</dbReference>
<evidence type="ECO:0000256" key="2">
    <source>
        <dbReference type="ARBA" id="ARBA00022741"/>
    </source>
</evidence>
<evidence type="ECO:0000313" key="9">
    <source>
        <dbReference type="Proteomes" id="UP000427906"/>
    </source>
</evidence>
<evidence type="ECO:0000259" key="6">
    <source>
        <dbReference type="PROSITE" id="PS50975"/>
    </source>
</evidence>
<reference evidence="8 9" key="1">
    <citation type="submission" date="2019-11" db="EMBL/GenBank/DDBJ databases">
        <title>Comparative genomics of hydrocarbon-degrading Desulfosarcina strains.</title>
        <authorList>
            <person name="Watanabe M."/>
            <person name="Kojima H."/>
            <person name="Fukui M."/>
        </authorList>
    </citation>
    <scope>NUCLEOTIDE SEQUENCE [LARGE SCALE GENOMIC DNA]</scope>
    <source>
        <strain evidence="8 9">PL12</strain>
    </source>
</reference>
<dbReference type="Pfam" id="PF13380">
    <property type="entry name" value="CoA_binding_2"/>
    <property type="match status" value="1"/>
</dbReference>
<evidence type="ECO:0000259" key="7">
    <source>
        <dbReference type="PROSITE" id="PS51186"/>
    </source>
</evidence>
<evidence type="ECO:0000256" key="1">
    <source>
        <dbReference type="ARBA" id="ARBA00022598"/>
    </source>
</evidence>
<dbReference type="Gene3D" id="3.40.630.30">
    <property type="match status" value="1"/>
</dbReference>
<dbReference type="PANTHER" id="PTHR43334:SF1">
    <property type="entry name" value="3-HYDROXYPROPIONATE--COA LIGASE [ADP-FORMING]"/>
    <property type="match status" value="1"/>
</dbReference>
<dbReference type="CDD" id="cd04301">
    <property type="entry name" value="NAT_SF"/>
    <property type="match status" value="1"/>
</dbReference>
<dbReference type="SMART" id="SM00881">
    <property type="entry name" value="CoA_binding"/>
    <property type="match status" value="1"/>
</dbReference>
<accession>A0A5K7YFY4</accession>
<keyword evidence="1" id="KW-0436">Ligase</keyword>
<dbReference type="InterPro" id="IPR036291">
    <property type="entry name" value="NAD(P)-bd_dom_sf"/>
</dbReference>
<evidence type="ECO:0000256" key="4">
    <source>
        <dbReference type="ARBA" id="ARBA00060888"/>
    </source>
</evidence>
<dbReference type="KEGG" id="dalk:DSCA_06090"/>
<dbReference type="InterPro" id="IPR000182">
    <property type="entry name" value="GNAT_dom"/>
</dbReference>
<dbReference type="GO" id="GO:0043758">
    <property type="term" value="F:acetate-CoA ligase (ADP-forming) activity"/>
    <property type="evidence" value="ECO:0007669"/>
    <property type="project" value="InterPro"/>
</dbReference>
<dbReference type="InterPro" id="IPR032875">
    <property type="entry name" value="Succ_CoA_lig_flav_dom"/>
</dbReference>
<dbReference type="InterPro" id="IPR043938">
    <property type="entry name" value="Ligase_CoA_dom"/>
</dbReference>
<organism evidence="8 9">
    <name type="scientific">Desulfosarcina alkanivorans</name>
    <dbReference type="NCBI Taxonomy" id="571177"/>
    <lineage>
        <taxon>Bacteria</taxon>
        <taxon>Pseudomonadati</taxon>
        <taxon>Thermodesulfobacteriota</taxon>
        <taxon>Desulfobacteria</taxon>
        <taxon>Desulfobacterales</taxon>
        <taxon>Desulfosarcinaceae</taxon>
        <taxon>Desulfosarcina</taxon>
    </lineage>
</organism>
<dbReference type="GO" id="GO:0005524">
    <property type="term" value="F:ATP binding"/>
    <property type="evidence" value="ECO:0007669"/>
    <property type="project" value="UniProtKB-UniRule"/>
</dbReference>
<dbReference type="Pfam" id="PF00583">
    <property type="entry name" value="Acetyltransf_1"/>
    <property type="match status" value="1"/>
</dbReference>
<dbReference type="Pfam" id="PF13549">
    <property type="entry name" value="ATP-grasp_5"/>
    <property type="match status" value="1"/>
</dbReference>
<proteinExistence type="inferred from homology"/>
<dbReference type="SUPFAM" id="SSF51735">
    <property type="entry name" value="NAD(P)-binding Rossmann-fold domains"/>
    <property type="match status" value="1"/>
</dbReference>
<dbReference type="Gene3D" id="3.40.50.720">
    <property type="entry name" value="NAD(P)-binding Rossmann-like Domain"/>
    <property type="match status" value="1"/>
</dbReference>
<dbReference type="SUPFAM" id="SSF55729">
    <property type="entry name" value="Acyl-CoA N-acyltransferases (Nat)"/>
    <property type="match status" value="1"/>
</dbReference>
<dbReference type="Pfam" id="PF13607">
    <property type="entry name" value="Succ_CoA_lig"/>
    <property type="match status" value="1"/>
</dbReference>
<dbReference type="Gene3D" id="3.40.50.261">
    <property type="entry name" value="Succinyl-CoA synthetase domains"/>
    <property type="match status" value="2"/>
</dbReference>
<evidence type="ECO:0000313" key="8">
    <source>
        <dbReference type="EMBL" id="BBO66679.1"/>
    </source>
</evidence>
<protein>
    <submittedName>
        <fullName evidence="8">Acetyl CoA synthetase subunit alpha</fullName>
    </submittedName>
</protein>
<dbReference type="Gene3D" id="3.30.470.20">
    <property type="entry name" value="ATP-grasp fold, B domain"/>
    <property type="match status" value="1"/>
</dbReference>
<dbReference type="InterPro" id="IPR016181">
    <property type="entry name" value="Acyl_CoA_acyltransferase"/>
</dbReference>
<dbReference type="PANTHER" id="PTHR43334">
    <property type="entry name" value="ACETATE--COA LIGASE [ADP-FORMING]"/>
    <property type="match status" value="1"/>
</dbReference>
<sequence>MGIDRLDNLFHPESIAVVGASERPGSVGRAVMNNLIEAGYEGRIYPVNPSYPAVMGKKTFPALNRIGEPVDLVVVATPMQTVPPIISDAIRAGAAGAVIISSGGKETGHAGRQLEAKIRDRAAGTGLRIIGPNCLGIMCGASRLNASFAARMPLDGKLAFVSQSGAICTAILDSSVKERIGFSYFISLGSMLDVDFGDIIDFLGADPKVGSIVMYVESLIRHRNFMSAARAVGRVKPIIALKAGRTGAGASAAASHTGAMAGEDAVYDAAFQRAGIVRVKTFEELFDAAEILSRKGRYRGAGLAIVTNAGGPGVMAADALSDYGVEPAALSPETMEALDAVLPDHWSHGNPVDMLGDATSERYAAAVSILSRAREVQALLVMLAPQAITDPAAVARTLCDLRDDTTKPIITSWLGGMDVDIGREILNQAGIATFDTPERAVRAFMNLHRHARGIEILQQIPPRLSTRIRVDRAAAGRFIDDHTTSPRNLLSETESKFLLATYGIPVNPTAVAVSPDEATALAEQFGYPVAMKILSRDISHKSDAGGVRLDLTTRDAVETAWADLMDNIRRAFPDAAVDGVTVQPMIAKPDCELILGAKTDPDFGPVILFGMGGVLAELLDDSAIALPPLNRLLASRLMEGTRVDRLLRGYRNLPPADRERMEEILIRLAQLVTDFPQIAELDINPMVIHGGQPIAVDARFVLTPSSCPAPLHLAVSPYPAQYESRVQLPDTGELLIRPTRPEDAPLLQGLFDTLSPQSVYYRFFSPMKQLSHTMLARFTQIDYDREIALVAIQESGDSERMLGAARVILQHNLRDAEFAVLVGDPWHGRGIGAHLLTTCLDIARERGIRSIWGTVLSENKGMLALGRKLGFTIKRSDSAGEFDLYLDMTRSPPAGSSIA</sequence>
<dbReference type="RefSeq" id="WP_155315018.1">
    <property type="nucleotide sequence ID" value="NZ_AP021874.1"/>
</dbReference>
<feature type="domain" description="N-acetyltransferase" evidence="7">
    <location>
        <begin position="734"/>
        <end position="891"/>
    </location>
</feature>
<dbReference type="InterPro" id="IPR013815">
    <property type="entry name" value="ATP_grasp_subdomain_1"/>
</dbReference>
<feature type="domain" description="ATP-grasp" evidence="6">
    <location>
        <begin position="496"/>
        <end position="532"/>
    </location>
</feature>
<dbReference type="SUPFAM" id="SSF52210">
    <property type="entry name" value="Succinyl-CoA synthetase domains"/>
    <property type="match status" value="2"/>
</dbReference>
<dbReference type="GO" id="GO:0016747">
    <property type="term" value="F:acyltransferase activity, transferring groups other than amino-acyl groups"/>
    <property type="evidence" value="ECO:0007669"/>
    <property type="project" value="InterPro"/>
</dbReference>
<keyword evidence="2 5" id="KW-0547">Nucleotide-binding</keyword>
<gene>
    <name evidence="8" type="ORF">DSCA_06090</name>
</gene>
<name>A0A5K7YFY4_9BACT</name>
<dbReference type="Pfam" id="PF19045">
    <property type="entry name" value="Ligase_CoA_2"/>
    <property type="match status" value="1"/>
</dbReference>
<dbReference type="AlphaFoldDB" id="A0A5K7YFY4"/>
<dbReference type="GO" id="GO:0046872">
    <property type="term" value="F:metal ion binding"/>
    <property type="evidence" value="ECO:0007669"/>
    <property type="project" value="InterPro"/>
</dbReference>
<dbReference type="Gene3D" id="3.30.1490.20">
    <property type="entry name" value="ATP-grasp fold, A domain"/>
    <property type="match status" value="1"/>
</dbReference>
<keyword evidence="9" id="KW-1185">Reference proteome</keyword>
<dbReference type="EMBL" id="AP021874">
    <property type="protein sequence ID" value="BBO66679.1"/>
    <property type="molecule type" value="Genomic_DNA"/>
</dbReference>
<evidence type="ECO:0000256" key="5">
    <source>
        <dbReference type="PROSITE-ProRule" id="PRU00409"/>
    </source>
</evidence>
<dbReference type="PROSITE" id="PS51186">
    <property type="entry name" value="GNAT"/>
    <property type="match status" value="1"/>
</dbReference>
<dbReference type="SUPFAM" id="SSF56059">
    <property type="entry name" value="Glutathione synthetase ATP-binding domain-like"/>
    <property type="match status" value="1"/>
</dbReference>